<dbReference type="EMBL" id="VIIS01001747">
    <property type="protein sequence ID" value="KAF0293428.1"/>
    <property type="molecule type" value="Genomic_DNA"/>
</dbReference>
<dbReference type="AlphaFoldDB" id="A0A6A4VU49"/>
<proteinExistence type="predicted"/>
<feature type="compositionally biased region" description="Basic residues" evidence="1">
    <location>
        <begin position="479"/>
        <end position="488"/>
    </location>
</feature>
<dbReference type="Proteomes" id="UP000440578">
    <property type="component" value="Unassembled WGS sequence"/>
</dbReference>
<evidence type="ECO:0000313" key="2">
    <source>
        <dbReference type="EMBL" id="KAF0293428.1"/>
    </source>
</evidence>
<feature type="compositionally biased region" description="Basic and acidic residues" evidence="1">
    <location>
        <begin position="202"/>
        <end position="215"/>
    </location>
</feature>
<feature type="compositionally biased region" description="Low complexity" evidence="1">
    <location>
        <begin position="66"/>
        <end position="81"/>
    </location>
</feature>
<sequence length="619" mass="66704">MSRSDVESSLAVLDRVLSEFDDIETDSFFSGDGESPAAAADALAELEADGAGRRTSPPPVDRSTKPRSASAAATPAASWRSSRSDANTARSSVGNRAERGAQSPSPGPDTPTSTLNGSVSTMRSTASTAATETGTGQRGTGSRPLRQASVESRLRPSRPAPSPPIQRQASAPSGSLSSRHSDASATAGGRGSHSFRAAPTGSEERRGRGLRRSDEPPAPTRSVAADDRVLERGEDGATVGEVTFELDGGGRTFNYVSYRDGGDGSGPAMGPMSLPGSLAMEQPDSPPTNSYPKKMPLFSPIVKDRLNDNTNMYIPAPPSPRPDYYDSELSETDSLAREGSDTEALFGLQEKQKGGKKKTSGGRFGATKTSPPMHRKNKVKESKERHQKKKTPEKDAPAAEAKTDSKGRGKTSVVTTPTREAMIEDFHRNLPPPPAFDDADALNVSMDEPPSLAEEVEMEPDDSYYSDDSLDYQDGRSKGAAKRRRRRKSDWSTTTSFDFVHRKEARKRIPEKLTNRDEEGVQVNPLTHARPGPPLSPLATFHSAESLHSSLPPVLRASGGKGANRGHLTLPGERGLERRDVRRADSLAVSKKEKDGDSKFKFSIFKGFWRRKQYSLEQV</sequence>
<gene>
    <name evidence="2" type="ORF">FJT64_008745</name>
</gene>
<feature type="compositionally biased region" description="Basic and acidic residues" evidence="1">
    <location>
        <begin position="224"/>
        <end position="235"/>
    </location>
</feature>
<protein>
    <submittedName>
        <fullName evidence="2">Uncharacterized protein</fullName>
    </submittedName>
</protein>
<accession>A0A6A4VU49</accession>
<feature type="region of interest" description="Disordered" evidence="1">
    <location>
        <begin position="25"/>
        <end position="236"/>
    </location>
</feature>
<evidence type="ECO:0000313" key="3">
    <source>
        <dbReference type="Proteomes" id="UP000440578"/>
    </source>
</evidence>
<feature type="region of interest" description="Disordered" evidence="1">
    <location>
        <begin position="308"/>
        <end position="579"/>
    </location>
</feature>
<comment type="caution">
    <text evidence="2">The sequence shown here is derived from an EMBL/GenBank/DDBJ whole genome shotgun (WGS) entry which is preliminary data.</text>
</comment>
<feature type="region of interest" description="Disordered" evidence="1">
    <location>
        <begin position="257"/>
        <end position="296"/>
    </location>
</feature>
<feature type="compositionally biased region" description="Basic and acidic residues" evidence="1">
    <location>
        <begin position="499"/>
        <end position="519"/>
    </location>
</feature>
<feature type="compositionally biased region" description="Polar residues" evidence="1">
    <location>
        <begin position="85"/>
        <end position="94"/>
    </location>
</feature>
<evidence type="ECO:0000256" key="1">
    <source>
        <dbReference type="SAM" id="MobiDB-lite"/>
    </source>
</evidence>
<dbReference type="OrthoDB" id="6369419at2759"/>
<reference evidence="2 3" key="1">
    <citation type="submission" date="2019-07" db="EMBL/GenBank/DDBJ databases">
        <title>Draft genome assembly of a fouling barnacle, Amphibalanus amphitrite (Darwin, 1854): The first reference genome for Thecostraca.</title>
        <authorList>
            <person name="Kim W."/>
        </authorList>
    </citation>
    <scope>NUCLEOTIDE SEQUENCE [LARGE SCALE GENOMIC DNA]</scope>
    <source>
        <strain evidence="2">SNU_AA5</strain>
        <tissue evidence="2">Soma without cirri and trophi</tissue>
    </source>
</reference>
<organism evidence="2 3">
    <name type="scientific">Amphibalanus amphitrite</name>
    <name type="common">Striped barnacle</name>
    <name type="synonym">Balanus amphitrite</name>
    <dbReference type="NCBI Taxonomy" id="1232801"/>
    <lineage>
        <taxon>Eukaryota</taxon>
        <taxon>Metazoa</taxon>
        <taxon>Ecdysozoa</taxon>
        <taxon>Arthropoda</taxon>
        <taxon>Crustacea</taxon>
        <taxon>Multicrustacea</taxon>
        <taxon>Cirripedia</taxon>
        <taxon>Thoracica</taxon>
        <taxon>Thoracicalcarea</taxon>
        <taxon>Balanomorpha</taxon>
        <taxon>Balanoidea</taxon>
        <taxon>Balanidae</taxon>
        <taxon>Amphibalaninae</taxon>
        <taxon>Amphibalanus</taxon>
    </lineage>
</organism>
<feature type="compositionally biased region" description="Low complexity" evidence="1">
    <location>
        <begin position="110"/>
        <end position="135"/>
    </location>
</feature>
<feature type="compositionally biased region" description="Basic and acidic residues" evidence="1">
    <location>
        <begin position="379"/>
        <end position="407"/>
    </location>
</feature>
<name>A0A6A4VU49_AMPAM</name>
<keyword evidence="3" id="KW-1185">Reference proteome</keyword>
<feature type="compositionally biased region" description="Acidic residues" evidence="1">
    <location>
        <begin position="454"/>
        <end position="471"/>
    </location>
</feature>